<feature type="region of interest" description="Disordered" evidence="7">
    <location>
        <begin position="566"/>
        <end position="607"/>
    </location>
</feature>
<gene>
    <name evidence="9" type="primary">GT-2C</name>
</gene>
<sequence length="607" mass="69177">MFDGVDPAEQLHQFIAASRTSLPLPLPNIPLSSFPNLQPFDHPHHHHHHNYNIINPPPPPPPPQELVQLQPPPHNQLLHPSVVLHRRGNDQEKQESSTTLVLPSSNMEIERQQAAPELPSDPWSNDELLALLRIRSTMENWFPEFTWEHVSRKLAEAGFKRSAEKCKEKFEEESRYFNNINFNKNFRFLSELEQLYQPPPVEPPQNPAEDQPEKNVTQKELAVEVEKPSEELGDHQDKSHQPASDAQETSPSNDQTVSEKGMEVVRAKSNNKKRKRQRRFEMLKGFCEDIVNKLMAQQEEIHSKLLEDMVRRDEEKLAKEEAWKKQEMDRMNKELETMAQEQAVAGDRQATIIQFLKKYTSSVSTSSSTNPSNGQTETDQEPITPSTMVPTASKAHKPTTTTSFHTQNIPSTPTSLTEAIAPQSPSSSNLSNINPKLPAVSSPPPENPSSDHLKTQNPSSNDKPQDLGKRWPRDEVLALINLRCSLFNNVDQQDKDKDVIKAPLWERISQGMSEMGYKRNAKRCKEKWENINKYFRKTKDVNKKRSLDSRTCPYFHQLSTLYNQGILVPPSDHQAPPPGKRSPEKQSSSLAEGEKNNVVPAAFDFEF</sequence>
<reference evidence="9" key="1">
    <citation type="submission" date="2016-12" db="EMBL/GenBank/DDBJ databases">
        <authorList>
            <person name="Song W.-J."/>
            <person name="Kurnit D.M."/>
        </authorList>
    </citation>
    <scope>NUCLEOTIDE SEQUENCE</scope>
</reference>
<dbReference type="PANTHER" id="PTHR21654:SF61">
    <property type="entry name" value="TRIHELIX TRANSCRIPTION FACTOR GTL2"/>
    <property type="match status" value="1"/>
</dbReference>
<dbReference type="SMART" id="SM00717">
    <property type="entry name" value="SANT"/>
    <property type="match status" value="2"/>
</dbReference>
<evidence type="ECO:0000256" key="6">
    <source>
        <dbReference type="ARBA" id="ARBA00023242"/>
    </source>
</evidence>
<feature type="compositionally biased region" description="Basic and acidic residues" evidence="7">
    <location>
        <begin position="211"/>
        <end position="240"/>
    </location>
</feature>
<dbReference type="Pfam" id="PF13837">
    <property type="entry name" value="Myb_DNA-bind_4"/>
    <property type="match status" value="2"/>
</dbReference>
<feature type="compositionally biased region" description="Polar residues" evidence="7">
    <location>
        <begin position="241"/>
        <end position="258"/>
    </location>
</feature>
<dbReference type="PROSITE" id="PS50090">
    <property type="entry name" value="MYB_LIKE"/>
    <property type="match status" value="2"/>
</dbReference>
<evidence type="ECO:0000256" key="5">
    <source>
        <dbReference type="ARBA" id="ARBA00023163"/>
    </source>
</evidence>
<dbReference type="GO" id="GO:0005634">
    <property type="term" value="C:nucleus"/>
    <property type="evidence" value="ECO:0007669"/>
    <property type="project" value="UniProtKB-SubCell"/>
</dbReference>
<comment type="subcellular location">
    <subcellularLocation>
        <location evidence="1">Nucleus</location>
    </subcellularLocation>
</comment>
<keyword evidence="3" id="KW-0805">Transcription regulation</keyword>
<evidence type="ECO:0000256" key="2">
    <source>
        <dbReference type="ARBA" id="ARBA00022737"/>
    </source>
</evidence>
<evidence type="ECO:0000256" key="4">
    <source>
        <dbReference type="ARBA" id="ARBA00023125"/>
    </source>
</evidence>
<feature type="region of interest" description="Disordered" evidence="7">
    <location>
        <begin position="360"/>
        <end position="470"/>
    </location>
</feature>
<feature type="domain" description="Myb-like" evidence="8">
    <location>
        <begin position="115"/>
        <end position="174"/>
    </location>
</feature>
<protein>
    <submittedName>
        <fullName evidence="9">Trihelix transcription factor GT-2C</fullName>
    </submittedName>
</protein>
<dbReference type="EMBL" id="KY368684">
    <property type="protein sequence ID" value="ATV90830.1"/>
    <property type="molecule type" value="mRNA"/>
</dbReference>
<dbReference type="PANTHER" id="PTHR21654">
    <property type="entry name" value="FI21293P1"/>
    <property type="match status" value="1"/>
</dbReference>
<feature type="compositionally biased region" description="Polar residues" evidence="7">
    <location>
        <begin position="370"/>
        <end position="390"/>
    </location>
</feature>
<dbReference type="GO" id="GO:0006355">
    <property type="term" value="P:regulation of DNA-templated transcription"/>
    <property type="evidence" value="ECO:0007669"/>
    <property type="project" value="UniProtKB-ARBA"/>
</dbReference>
<evidence type="ECO:0000256" key="3">
    <source>
        <dbReference type="ARBA" id="ARBA00023015"/>
    </source>
</evidence>
<evidence type="ECO:0000256" key="1">
    <source>
        <dbReference type="ARBA" id="ARBA00004123"/>
    </source>
</evidence>
<feature type="domain" description="Myb-like" evidence="8">
    <location>
        <begin position="463"/>
        <end position="532"/>
    </location>
</feature>
<feature type="compositionally biased region" description="Low complexity" evidence="7">
    <location>
        <begin position="360"/>
        <end position="369"/>
    </location>
</feature>
<dbReference type="FunFam" id="1.10.10.60:FF:000061">
    <property type="entry name" value="Trihelix transcription factor GT-2"/>
    <property type="match status" value="1"/>
</dbReference>
<name>A0A2H4NFW6_FRAAN</name>
<organism evidence="9">
    <name type="scientific">Fragaria ananassa</name>
    <name type="common">Strawberry</name>
    <name type="synonym">Fragaria chiloensis x Fragaria virginiana</name>
    <dbReference type="NCBI Taxonomy" id="3747"/>
    <lineage>
        <taxon>Eukaryota</taxon>
        <taxon>Viridiplantae</taxon>
        <taxon>Streptophyta</taxon>
        <taxon>Embryophyta</taxon>
        <taxon>Tracheophyta</taxon>
        <taxon>Spermatophyta</taxon>
        <taxon>Magnoliopsida</taxon>
        <taxon>eudicotyledons</taxon>
        <taxon>Gunneridae</taxon>
        <taxon>Pentapetalae</taxon>
        <taxon>rosids</taxon>
        <taxon>fabids</taxon>
        <taxon>Rosales</taxon>
        <taxon>Rosaceae</taxon>
        <taxon>Rosoideae</taxon>
        <taxon>Potentilleae</taxon>
        <taxon>Fragariinae</taxon>
        <taxon>Fragaria</taxon>
    </lineage>
</organism>
<feature type="compositionally biased region" description="Polar residues" evidence="7">
    <location>
        <begin position="398"/>
        <end position="417"/>
    </location>
</feature>
<keyword evidence="4" id="KW-0238">DNA-binding</keyword>
<proteinExistence type="evidence at transcript level"/>
<dbReference type="InterPro" id="IPR044822">
    <property type="entry name" value="Myb_DNA-bind_4"/>
</dbReference>
<keyword evidence="6" id="KW-0539">Nucleus</keyword>
<keyword evidence="2" id="KW-0677">Repeat</keyword>
<evidence type="ECO:0000313" key="9">
    <source>
        <dbReference type="EMBL" id="ATV90830.1"/>
    </source>
</evidence>
<evidence type="ECO:0000256" key="7">
    <source>
        <dbReference type="SAM" id="MobiDB-lite"/>
    </source>
</evidence>
<dbReference type="GO" id="GO:0003677">
    <property type="term" value="F:DNA binding"/>
    <property type="evidence" value="ECO:0007669"/>
    <property type="project" value="UniProtKB-KW"/>
</dbReference>
<accession>A0A2H4NFW6</accession>
<dbReference type="AlphaFoldDB" id="A0A2H4NFW6"/>
<feature type="region of interest" description="Disordered" evidence="7">
    <location>
        <begin position="37"/>
        <end position="77"/>
    </location>
</feature>
<feature type="region of interest" description="Disordered" evidence="7">
    <location>
        <begin position="197"/>
        <end position="276"/>
    </location>
</feature>
<dbReference type="Gene3D" id="1.10.10.60">
    <property type="entry name" value="Homeodomain-like"/>
    <property type="match status" value="2"/>
</dbReference>
<feature type="compositionally biased region" description="Pro residues" evidence="7">
    <location>
        <begin position="197"/>
        <end position="206"/>
    </location>
</feature>
<evidence type="ECO:0000259" key="8">
    <source>
        <dbReference type="PROSITE" id="PS50090"/>
    </source>
</evidence>
<dbReference type="CDD" id="cd12203">
    <property type="entry name" value="GT1"/>
    <property type="match status" value="1"/>
</dbReference>
<dbReference type="InterPro" id="IPR001005">
    <property type="entry name" value="SANT/Myb"/>
</dbReference>
<keyword evidence="5" id="KW-0804">Transcription</keyword>
<feature type="compositionally biased region" description="Low complexity" evidence="7">
    <location>
        <begin position="422"/>
        <end position="435"/>
    </location>
</feature>
<feature type="compositionally biased region" description="Pro residues" evidence="7">
    <location>
        <begin position="55"/>
        <end position="74"/>
    </location>
</feature>